<name>A0ABN0RUC7_9BACT</name>
<dbReference type="Pfam" id="PF00480">
    <property type="entry name" value="ROK"/>
    <property type="match status" value="1"/>
</dbReference>
<dbReference type="RefSeq" id="WP_036876199.1">
    <property type="nucleotide sequence ID" value="NZ_KK073873.1"/>
</dbReference>
<dbReference type="GO" id="GO:0016301">
    <property type="term" value="F:kinase activity"/>
    <property type="evidence" value="ECO:0007669"/>
    <property type="project" value="UniProtKB-KW"/>
</dbReference>
<comment type="caution">
    <text evidence="2">The sequence shown here is derived from an EMBL/GenBank/DDBJ whole genome shotgun (WGS) entry which is preliminary data.</text>
</comment>
<dbReference type="PANTHER" id="PTHR18964">
    <property type="entry name" value="ROK (REPRESSOR, ORF, KINASE) FAMILY"/>
    <property type="match status" value="1"/>
</dbReference>
<protein>
    <submittedName>
        <fullName evidence="2">Transcriptional regulator/sugar kinase</fullName>
    </submittedName>
</protein>
<dbReference type="InterPro" id="IPR000600">
    <property type="entry name" value="ROK"/>
</dbReference>
<evidence type="ECO:0000256" key="1">
    <source>
        <dbReference type="ARBA" id="ARBA00006479"/>
    </source>
</evidence>
<accession>A0ABN0RUC7</accession>
<dbReference type="InterPro" id="IPR043129">
    <property type="entry name" value="ATPase_NBD"/>
</dbReference>
<proteinExistence type="inferred from homology"/>
<sequence length="328" mass="35500">MDLYTNKTRVIGVDISLERTSFAIVDVRGHVIASSDICTQDYPEIDGFIVALCDAITKLVDDNGGFETVRSVGMSCPSGNFKTGSVENSPNMPWKGSIPIAAMVRDRLGLAVAITNDSVAIAFGELSFGSAHGLTNFAIVTIGHGLGCSIFSERRLVGGNNGFAGELGHTCVVDNGRKCECGLKGCLETYVAEKGILRTARELMEGSDRPSLMRNYSITKLTPKEITDCCNKGDEMAKEVYRKTGYILGISLANLAAIIDPEAIILAGGIVHAGKWLVEPTYQSFQEHLFHNIRGKVKLIRSALNDRERDVLGASALAWNVKEYSLFK</sequence>
<dbReference type="PANTHER" id="PTHR18964:SF149">
    <property type="entry name" value="BIFUNCTIONAL UDP-N-ACETYLGLUCOSAMINE 2-EPIMERASE_N-ACETYLMANNOSAMINE KINASE"/>
    <property type="match status" value="1"/>
</dbReference>
<evidence type="ECO:0000313" key="2">
    <source>
        <dbReference type="EMBL" id="EXG77873.1"/>
    </source>
</evidence>
<dbReference type="Gene3D" id="3.30.420.40">
    <property type="match status" value="2"/>
</dbReference>
<evidence type="ECO:0000313" key="3">
    <source>
        <dbReference type="Proteomes" id="UP000243438"/>
    </source>
</evidence>
<keyword evidence="3" id="KW-1185">Reference proteome</keyword>
<keyword evidence="2" id="KW-0808">Transferase</keyword>
<dbReference type="Proteomes" id="UP000243438">
    <property type="component" value="Unassembled WGS sequence"/>
</dbReference>
<keyword evidence="2" id="KW-0418">Kinase</keyword>
<reference evidence="2" key="1">
    <citation type="submission" date="2013-07" db="EMBL/GenBank/DDBJ databases">
        <authorList>
            <consortium name="DOE Joint Genome Institute"/>
            <person name="Anderson I."/>
            <person name="Huntemann M."/>
            <person name="Han J."/>
            <person name="Chen A."/>
            <person name="Kyrpides N."/>
            <person name="Mavromatis K."/>
            <person name="Markowitz V."/>
            <person name="Palaniappan K."/>
            <person name="Ivanova N."/>
            <person name="Schaumberg A."/>
            <person name="Pati A."/>
            <person name="Liolios K."/>
            <person name="Nordberg H.P."/>
            <person name="Cantor M.N."/>
            <person name="Hua S.X."/>
            <person name="Woyke T."/>
        </authorList>
    </citation>
    <scope>NUCLEOTIDE SEQUENCE [LARGE SCALE GENOMIC DNA]</scope>
    <source>
        <strain evidence="2">DSM 17970</strain>
    </source>
</reference>
<gene>
    <name evidence="2" type="ORF">XylorDRAFT_0223</name>
</gene>
<dbReference type="EMBL" id="JFBS01000001">
    <property type="protein sequence ID" value="EXG77873.1"/>
    <property type="molecule type" value="Genomic_DNA"/>
</dbReference>
<organism evidence="2 3">
    <name type="scientific">Xylanibacter oryzae DSM 17970</name>
    <dbReference type="NCBI Taxonomy" id="915438"/>
    <lineage>
        <taxon>Bacteria</taxon>
        <taxon>Pseudomonadati</taxon>
        <taxon>Bacteroidota</taxon>
        <taxon>Bacteroidia</taxon>
        <taxon>Bacteroidales</taxon>
        <taxon>Prevotellaceae</taxon>
        <taxon>Xylanibacter</taxon>
    </lineage>
</organism>
<comment type="similarity">
    <text evidence="1">Belongs to the ROK (NagC/XylR) family.</text>
</comment>
<dbReference type="SUPFAM" id="SSF53067">
    <property type="entry name" value="Actin-like ATPase domain"/>
    <property type="match status" value="1"/>
</dbReference>